<gene>
    <name evidence="1" type="ORF">PR002_g429</name>
</gene>
<dbReference type="AlphaFoldDB" id="A0A6A3P6N8"/>
<organism evidence="1 2">
    <name type="scientific">Phytophthora rubi</name>
    <dbReference type="NCBI Taxonomy" id="129364"/>
    <lineage>
        <taxon>Eukaryota</taxon>
        <taxon>Sar</taxon>
        <taxon>Stramenopiles</taxon>
        <taxon>Oomycota</taxon>
        <taxon>Peronosporomycetes</taxon>
        <taxon>Peronosporales</taxon>
        <taxon>Peronosporaceae</taxon>
        <taxon>Phytophthora</taxon>
    </lineage>
</organism>
<reference evidence="1 2" key="1">
    <citation type="submission" date="2018-09" db="EMBL/GenBank/DDBJ databases">
        <title>Genomic investigation of the strawberry pathogen Phytophthora fragariae indicates pathogenicity is determined by transcriptional variation in three key races.</title>
        <authorList>
            <person name="Adams T.M."/>
            <person name="Armitage A.D."/>
            <person name="Sobczyk M.K."/>
            <person name="Bates H.J."/>
            <person name="Dunwell J.M."/>
            <person name="Nellist C.F."/>
            <person name="Harrison R.J."/>
        </authorList>
    </citation>
    <scope>NUCLEOTIDE SEQUENCE [LARGE SCALE GENOMIC DNA]</scope>
    <source>
        <strain evidence="1 2">SCRP324</strain>
    </source>
</reference>
<name>A0A6A3P6N8_9STRA</name>
<accession>A0A6A3P6N8</accession>
<protein>
    <submittedName>
        <fullName evidence="1">Uncharacterized protein</fullName>
    </submittedName>
</protein>
<evidence type="ECO:0000313" key="1">
    <source>
        <dbReference type="EMBL" id="KAE9048499.1"/>
    </source>
</evidence>
<comment type="caution">
    <text evidence="1">The sequence shown here is derived from an EMBL/GenBank/DDBJ whole genome shotgun (WGS) entry which is preliminary data.</text>
</comment>
<proteinExistence type="predicted"/>
<evidence type="ECO:0000313" key="2">
    <source>
        <dbReference type="Proteomes" id="UP000435112"/>
    </source>
</evidence>
<dbReference type="EMBL" id="QXFU01000009">
    <property type="protein sequence ID" value="KAE9048499.1"/>
    <property type="molecule type" value="Genomic_DNA"/>
</dbReference>
<sequence>MHISAPSPISLSVASLSSPSDAVTAFADASCLALIMNGHAVNLCFGSPHT</sequence>
<dbReference type="Proteomes" id="UP000435112">
    <property type="component" value="Unassembled WGS sequence"/>
</dbReference>